<dbReference type="EMBL" id="AYKW01000023">
    <property type="protein sequence ID" value="PIL28733.1"/>
    <property type="molecule type" value="Genomic_DNA"/>
</dbReference>
<gene>
    <name evidence="2" type="ORF">GSI_08777</name>
</gene>
<organism evidence="2 3">
    <name type="scientific">Ganoderma sinense ZZ0214-1</name>
    <dbReference type="NCBI Taxonomy" id="1077348"/>
    <lineage>
        <taxon>Eukaryota</taxon>
        <taxon>Fungi</taxon>
        <taxon>Dikarya</taxon>
        <taxon>Basidiomycota</taxon>
        <taxon>Agaricomycotina</taxon>
        <taxon>Agaricomycetes</taxon>
        <taxon>Polyporales</taxon>
        <taxon>Polyporaceae</taxon>
        <taxon>Ganoderma</taxon>
    </lineage>
</organism>
<accession>A0A2G8S4N1</accession>
<dbReference type="Proteomes" id="UP000230002">
    <property type="component" value="Unassembled WGS sequence"/>
</dbReference>
<proteinExistence type="predicted"/>
<dbReference type="AlphaFoldDB" id="A0A2G8S4N1"/>
<evidence type="ECO:0000313" key="2">
    <source>
        <dbReference type="EMBL" id="PIL28733.1"/>
    </source>
</evidence>
<name>A0A2G8S4N1_9APHY</name>
<keyword evidence="3" id="KW-1185">Reference proteome</keyword>
<feature type="region of interest" description="Disordered" evidence="1">
    <location>
        <begin position="74"/>
        <end position="96"/>
    </location>
</feature>
<protein>
    <submittedName>
        <fullName evidence="2">Uncharacterized protein</fullName>
    </submittedName>
</protein>
<evidence type="ECO:0000256" key="1">
    <source>
        <dbReference type="SAM" id="MobiDB-lite"/>
    </source>
</evidence>
<evidence type="ECO:0000313" key="3">
    <source>
        <dbReference type="Proteomes" id="UP000230002"/>
    </source>
</evidence>
<reference evidence="2 3" key="1">
    <citation type="journal article" date="2015" name="Sci. Rep.">
        <title>Chromosome-level genome map provides insights into diverse defense mechanisms in the medicinal fungus Ganoderma sinense.</title>
        <authorList>
            <person name="Zhu Y."/>
            <person name="Xu J."/>
            <person name="Sun C."/>
            <person name="Zhou S."/>
            <person name="Xu H."/>
            <person name="Nelson D.R."/>
            <person name="Qian J."/>
            <person name="Song J."/>
            <person name="Luo H."/>
            <person name="Xiang L."/>
            <person name="Li Y."/>
            <person name="Xu Z."/>
            <person name="Ji A."/>
            <person name="Wang L."/>
            <person name="Lu S."/>
            <person name="Hayward A."/>
            <person name="Sun W."/>
            <person name="Li X."/>
            <person name="Schwartz D.C."/>
            <person name="Wang Y."/>
            <person name="Chen S."/>
        </authorList>
    </citation>
    <scope>NUCLEOTIDE SEQUENCE [LARGE SCALE GENOMIC DNA]</scope>
    <source>
        <strain evidence="2 3">ZZ0214-1</strain>
    </source>
</reference>
<sequence length="96" mass="10968">MVPDVRVIFKTDEEFYTITVTDKRTWRFYLRFTVDHEFWEVARIVVEAKLEQGIRGSRINDLIRGALDTVPTVVGRPSPAPPYTAANVRPSSSDAE</sequence>
<comment type="caution">
    <text evidence="2">The sequence shown here is derived from an EMBL/GenBank/DDBJ whole genome shotgun (WGS) entry which is preliminary data.</text>
</comment>